<protein>
    <submittedName>
        <fullName evidence="2">Uncharacterized protein</fullName>
    </submittedName>
</protein>
<dbReference type="RefSeq" id="WP_188386058.1">
    <property type="nucleotide sequence ID" value="NZ_BMEY01000026.1"/>
</dbReference>
<keyword evidence="1" id="KW-0812">Transmembrane</keyword>
<evidence type="ECO:0000313" key="3">
    <source>
        <dbReference type="Proteomes" id="UP000613512"/>
    </source>
</evidence>
<proteinExistence type="predicted"/>
<evidence type="ECO:0000256" key="1">
    <source>
        <dbReference type="SAM" id="Phobius"/>
    </source>
</evidence>
<organism evidence="2 3">
    <name type="scientific">Ornithinibacillus halotolerans</name>
    <dbReference type="NCBI Taxonomy" id="1274357"/>
    <lineage>
        <taxon>Bacteria</taxon>
        <taxon>Bacillati</taxon>
        <taxon>Bacillota</taxon>
        <taxon>Bacilli</taxon>
        <taxon>Bacillales</taxon>
        <taxon>Bacillaceae</taxon>
        <taxon>Ornithinibacillus</taxon>
    </lineage>
</organism>
<feature type="transmembrane region" description="Helical" evidence="1">
    <location>
        <begin position="23"/>
        <end position="40"/>
    </location>
</feature>
<dbReference type="AlphaFoldDB" id="A0A916WE90"/>
<evidence type="ECO:0000313" key="2">
    <source>
        <dbReference type="EMBL" id="GGA90106.1"/>
    </source>
</evidence>
<keyword evidence="3" id="KW-1185">Reference proteome</keyword>
<keyword evidence="1" id="KW-0472">Membrane</keyword>
<keyword evidence="1" id="KW-1133">Transmembrane helix</keyword>
<feature type="transmembrane region" description="Helical" evidence="1">
    <location>
        <begin position="47"/>
        <end position="70"/>
    </location>
</feature>
<sequence length="73" mass="8049">MAALIIILIISDSFSFVLNKSLYLPFIFGAIGIIFGWFGIKGDVRKCLIGVNTLALGFYLIVFLMAMVGFQEP</sequence>
<gene>
    <name evidence="2" type="ORF">GCM10008025_35870</name>
</gene>
<name>A0A916WE90_9BACI</name>
<reference evidence="2" key="1">
    <citation type="journal article" date="2014" name="Int. J. Syst. Evol. Microbiol.">
        <title>Complete genome sequence of Corynebacterium casei LMG S-19264T (=DSM 44701T), isolated from a smear-ripened cheese.</title>
        <authorList>
            <consortium name="US DOE Joint Genome Institute (JGI-PGF)"/>
            <person name="Walter F."/>
            <person name="Albersmeier A."/>
            <person name="Kalinowski J."/>
            <person name="Ruckert C."/>
        </authorList>
    </citation>
    <scope>NUCLEOTIDE SEQUENCE</scope>
    <source>
        <strain evidence="2">CGMCC 1.12408</strain>
    </source>
</reference>
<accession>A0A916WE90</accession>
<dbReference type="EMBL" id="BMEY01000026">
    <property type="protein sequence ID" value="GGA90106.1"/>
    <property type="molecule type" value="Genomic_DNA"/>
</dbReference>
<dbReference type="Proteomes" id="UP000613512">
    <property type="component" value="Unassembled WGS sequence"/>
</dbReference>
<reference evidence="2" key="2">
    <citation type="submission" date="2020-09" db="EMBL/GenBank/DDBJ databases">
        <authorList>
            <person name="Sun Q."/>
            <person name="Zhou Y."/>
        </authorList>
    </citation>
    <scope>NUCLEOTIDE SEQUENCE</scope>
    <source>
        <strain evidence="2">CGMCC 1.12408</strain>
    </source>
</reference>
<comment type="caution">
    <text evidence="2">The sequence shown here is derived from an EMBL/GenBank/DDBJ whole genome shotgun (WGS) entry which is preliminary data.</text>
</comment>